<feature type="domain" description="Glycosyl transferase family 1" evidence="7">
    <location>
        <begin position="198"/>
        <end position="306"/>
    </location>
</feature>
<keyword evidence="3" id="KW-0808">Transferase</keyword>
<dbReference type="SUPFAM" id="SSF53756">
    <property type="entry name" value="UDP-Glycosyltransferase/glycogen phosphorylase"/>
    <property type="match status" value="1"/>
</dbReference>
<dbReference type="PANTHER" id="PTHR13615:SF3">
    <property type="entry name" value="GLYCOSYLTRANSFERASE-LIKE DOMAIN-CONTAINING PROTEIN 1"/>
    <property type="match status" value="1"/>
</dbReference>
<gene>
    <name evidence="9" type="ORF">ENN98_03520</name>
</gene>
<dbReference type="Pfam" id="PF00534">
    <property type="entry name" value="Glycos_transf_1"/>
    <property type="match status" value="1"/>
</dbReference>
<evidence type="ECO:0000256" key="5">
    <source>
        <dbReference type="ARBA" id="ARBA00044539"/>
    </source>
</evidence>
<evidence type="ECO:0000313" key="9">
    <source>
        <dbReference type="EMBL" id="HET97756.1"/>
    </source>
</evidence>
<proteinExistence type="inferred from homology"/>
<evidence type="ECO:0000256" key="4">
    <source>
        <dbReference type="ARBA" id="ARBA00044517"/>
    </source>
</evidence>
<dbReference type="Proteomes" id="UP000885986">
    <property type="component" value="Unassembled WGS sequence"/>
</dbReference>
<dbReference type="EMBL" id="DSDS01000079">
    <property type="protein sequence ID" value="HET97756.1"/>
    <property type="molecule type" value="Genomic_DNA"/>
</dbReference>
<reference evidence="9" key="1">
    <citation type="journal article" date="2020" name="mSystems">
        <title>Genome- and Community-Level Interaction Insights into Carbon Utilization and Element Cycling Functions of Hydrothermarchaeota in Hydrothermal Sediment.</title>
        <authorList>
            <person name="Zhou Z."/>
            <person name="Liu Y."/>
            <person name="Xu W."/>
            <person name="Pan J."/>
            <person name="Luo Z.H."/>
            <person name="Li M."/>
        </authorList>
    </citation>
    <scope>NUCLEOTIDE SEQUENCE [LARGE SCALE GENOMIC DNA]</scope>
    <source>
        <strain evidence="9">SpSt-1224</strain>
    </source>
</reference>
<evidence type="ECO:0000256" key="3">
    <source>
        <dbReference type="ARBA" id="ARBA00022679"/>
    </source>
</evidence>
<dbReference type="EC" id="2.4.1.110" evidence="4"/>
<feature type="domain" description="tRNA-queuosine alpha-mannosyltransferase N-terminal" evidence="8">
    <location>
        <begin position="10"/>
        <end position="184"/>
    </location>
</feature>
<evidence type="ECO:0000256" key="6">
    <source>
        <dbReference type="ARBA" id="ARBA00048439"/>
    </source>
</evidence>
<organism evidence="9">
    <name type="scientific">Desulfurivibrio alkaliphilus</name>
    <dbReference type="NCBI Taxonomy" id="427923"/>
    <lineage>
        <taxon>Bacteria</taxon>
        <taxon>Pseudomonadati</taxon>
        <taxon>Thermodesulfobacteriota</taxon>
        <taxon>Desulfobulbia</taxon>
        <taxon>Desulfobulbales</taxon>
        <taxon>Desulfobulbaceae</taxon>
        <taxon>Desulfurivibrio</taxon>
    </lineage>
</organism>
<sequence length="369" mass="41200">MSPDSDLPLILVLEPYFGGSHRRFLNGLQRVLARDCRFELLTLPARGWKWRMRLAAPLLAEVIARRLAAGELAKPVRILCSSLLDLATLKALLPAAWQGVPLTVYFHENQFAYPVRVEDYRDLHFALTNYTTALAAQRPAFNSAYNLTTFLAGCREVLVKAPDMPLLDSVERIAKHSVILPPGLDLAAIDAVAPPPRTSGPPVILWNHRWEHDKQPELFAAAIRRLAADNFPFRLIIAGQEFVRGGEVFARIRQDLPEHLLHFGFVADRAAYYRLLGQADLVVSTAAHEFFGLAVLEAVRAGCRPLLPARLAYPELFPPPYLYADDGELVPALKAACRAGRLAREQAVKLTAPYDWSTLAPRYCQWLLA</sequence>
<keyword evidence="2" id="KW-0328">Glycosyltransferase</keyword>
<evidence type="ECO:0000259" key="7">
    <source>
        <dbReference type="Pfam" id="PF00534"/>
    </source>
</evidence>
<dbReference type="PANTHER" id="PTHR13615">
    <property type="entry name" value="GLYCOSYLTRANSFERASE-LIKE 1"/>
    <property type="match status" value="1"/>
</dbReference>
<dbReference type="AlphaFoldDB" id="A0A7C2XNJ0"/>
<dbReference type="InterPro" id="IPR051862">
    <property type="entry name" value="GT-like_domain_containing_1"/>
</dbReference>
<evidence type="ECO:0000256" key="2">
    <source>
        <dbReference type="ARBA" id="ARBA00022676"/>
    </source>
</evidence>
<protein>
    <recommendedName>
        <fullName evidence="5">tRNA-queuosine alpha-mannosyltransferase</fullName>
        <ecNumber evidence="4">2.4.1.110</ecNumber>
    </recommendedName>
</protein>
<evidence type="ECO:0000256" key="1">
    <source>
        <dbReference type="ARBA" id="ARBA00009481"/>
    </source>
</evidence>
<name>A0A7C2XNJ0_9BACT</name>
<dbReference type="InterPro" id="IPR022701">
    <property type="entry name" value="QTMAN_N"/>
</dbReference>
<evidence type="ECO:0000259" key="8">
    <source>
        <dbReference type="Pfam" id="PF12038"/>
    </source>
</evidence>
<comment type="catalytic activity">
    <reaction evidence="6">
        <text>queuosine(34) in tRNA(Asp) + GDP-alpha-D-mannose = O-4''-alpha-D-mannosylqueuosine(34) in tRNA(Asp) + GDP + H(+)</text>
        <dbReference type="Rhea" id="RHEA:12885"/>
        <dbReference type="Rhea" id="RHEA-COMP:18572"/>
        <dbReference type="Rhea" id="RHEA-COMP:18581"/>
        <dbReference type="ChEBI" id="CHEBI:15378"/>
        <dbReference type="ChEBI" id="CHEBI:57527"/>
        <dbReference type="ChEBI" id="CHEBI:58189"/>
        <dbReference type="ChEBI" id="CHEBI:194431"/>
        <dbReference type="ChEBI" id="CHEBI:194442"/>
        <dbReference type="EC" id="2.4.1.110"/>
    </reaction>
    <physiologicalReaction direction="left-to-right" evidence="6">
        <dbReference type="Rhea" id="RHEA:12886"/>
    </physiologicalReaction>
</comment>
<comment type="caution">
    <text evidence="9">The sequence shown here is derived from an EMBL/GenBank/DDBJ whole genome shotgun (WGS) entry which is preliminary data.</text>
</comment>
<dbReference type="GO" id="GO:0016438">
    <property type="term" value="F:tRNA-queuosine(34) beta-mannosyltransferase activity"/>
    <property type="evidence" value="ECO:0007669"/>
    <property type="project" value="UniProtKB-EC"/>
</dbReference>
<dbReference type="InterPro" id="IPR001296">
    <property type="entry name" value="Glyco_trans_1"/>
</dbReference>
<comment type="similarity">
    <text evidence="1">Belongs to the glycosyltransferase group 1 family. Glycosyltransferase 4 subfamily.</text>
</comment>
<dbReference type="Gene3D" id="3.40.50.2000">
    <property type="entry name" value="Glycogen Phosphorylase B"/>
    <property type="match status" value="2"/>
</dbReference>
<accession>A0A7C2XNJ0</accession>
<dbReference type="Pfam" id="PF12038">
    <property type="entry name" value="QTMAN_N"/>
    <property type="match status" value="1"/>
</dbReference>